<feature type="compositionally biased region" description="Low complexity" evidence="5">
    <location>
        <begin position="842"/>
        <end position="852"/>
    </location>
</feature>
<evidence type="ECO:0000256" key="4">
    <source>
        <dbReference type="ARBA" id="ARBA00022860"/>
    </source>
</evidence>
<reference evidence="6" key="1">
    <citation type="submission" date="2021-01" db="EMBL/GenBank/DDBJ databases">
        <authorList>
            <person name="Corre E."/>
            <person name="Pelletier E."/>
            <person name="Niang G."/>
            <person name="Scheremetjew M."/>
            <person name="Finn R."/>
            <person name="Kale V."/>
            <person name="Holt S."/>
            <person name="Cochrane G."/>
            <person name="Meng A."/>
            <person name="Brown T."/>
            <person name="Cohen L."/>
        </authorList>
    </citation>
    <scope>NUCLEOTIDE SEQUENCE</scope>
    <source>
        <strain evidence="6">Pop2</strain>
    </source>
</reference>
<evidence type="ECO:0000313" key="6">
    <source>
        <dbReference type="EMBL" id="CAD9343852.1"/>
    </source>
</evidence>
<feature type="compositionally biased region" description="Polar residues" evidence="5">
    <location>
        <begin position="1303"/>
        <end position="1313"/>
    </location>
</feature>
<feature type="compositionally biased region" description="Basic and acidic residues" evidence="5">
    <location>
        <begin position="738"/>
        <end position="759"/>
    </location>
</feature>
<feature type="compositionally biased region" description="Basic and acidic residues" evidence="5">
    <location>
        <begin position="2286"/>
        <end position="2295"/>
    </location>
</feature>
<dbReference type="GO" id="GO:0005737">
    <property type="term" value="C:cytoplasm"/>
    <property type="evidence" value="ECO:0007669"/>
    <property type="project" value="UniProtKB-SubCell"/>
</dbReference>
<accession>A0A7S1ZNF8</accession>
<evidence type="ECO:0000256" key="5">
    <source>
        <dbReference type="SAM" id="MobiDB-lite"/>
    </source>
</evidence>
<dbReference type="GO" id="GO:0000922">
    <property type="term" value="C:spindle pole"/>
    <property type="evidence" value="ECO:0007669"/>
    <property type="project" value="TreeGrafter"/>
</dbReference>
<feature type="compositionally biased region" description="Basic and acidic residues" evidence="5">
    <location>
        <begin position="1110"/>
        <end position="1121"/>
    </location>
</feature>
<feature type="compositionally biased region" description="Polar residues" evidence="5">
    <location>
        <begin position="1039"/>
        <end position="1059"/>
    </location>
</feature>
<dbReference type="PANTHER" id="PTHR22706:SF1">
    <property type="entry name" value="ASSEMBLY FACTOR FOR SPINDLE MICROTUBULES"/>
    <property type="match status" value="1"/>
</dbReference>
<feature type="region of interest" description="Disordered" evidence="5">
    <location>
        <begin position="546"/>
        <end position="570"/>
    </location>
</feature>
<feature type="compositionally biased region" description="Polar residues" evidence="5">
    <location>
        <begin position="760"/>
        <end position="773"/>
    </location>
</feature>
<dbReference type="GO" id="GO:0051295">
    <property type="term" value="P:establishment of meiotic spindle localization"/>
    <property type="evidence" value="ECO:0007669"/>
    <property type="project" value="TreeGrafter"/>
</dbReference>
<feature type="compositionally biased region" description="Polar residues" evidence="5">
    <location>
        <begin position="162"/>
        <end position="179"/>
    </location>
</feature>
<gene>
    <name evidence="6" type="ORF">DBRI1063_LOCUS18052</name>
</gene>
<feature type="compositionally biased region" description="Acidic residues" evidence="5">
    <location>
        <begin position="708"/>
        <end position="723"/>
    </location>
</feature>
<feature type="region of interest" description="Disordered" evidence="5">
    <location>
        <begin position="1109"/>
        <end position="1315"/>
    </location>
</feature>
<dbReference type="EMBL" id="HBGN01027929">
    <property type="protein sequence ID" value="CAD9343852.1"/>
    <property type="molecule type" value="Transcribed_RNA"/>
</dbReference>
<organism evidence="6">
    <name type="scientific">Ditylum brightwellii</name>
    <dbReference type="NCBI Taxonomy" id="49249"/>
    <lineage>
        <taxon>Eukaryota</taxon>
        <taxon>Sar</taxon>
        <taxon>Stramenopiles</taxon>
        <taxon>Ochrophyta</taxon>
        <taxon>Bacillariophyta</taxon>
        <taxon>Mediophyceae</taxon>
        <taxon>Lithodesmiophycidae</taxon>
        <taxon>Lithodesmiales</taxon>
        <taxon>Lithodesmiaceae</taxon>
        <taxon>Ditylum</taxon>
    </lineage>
</organism>
<protein>
    <submittedName>
        <fullName evidence="6">Uncharacterized protein</fullName>
    </submittedName>
</protein>
<feature type="compositionally biased region" description="Polar residues" evidence="5">
    <location>
        <begin position="116"/>
        <end position="126"/>
    </location>
</feature>
<dbReference type="InterPro" id="IPR051185">
    <property type="entry name" value="ASPM"/>
</dbReference>
<dbReference type="PANTHER" id="PTHR22706">
    <property type="entry name" value="ASSEMBLY FACTOR FOR SPINDLE MICROTUBULES"/>
    <property type="match status" value="1"/>
</dbReference>
<feature type="compositionally biased region" description="Polar residues" evidence="5">
    <location>
        <begin position="780"/>
        <end position="791"/>
    </location>
</feature>
<keyword evidence="4" id="KW-0112">Calmodulin-binding</keyword>
<feature type="compositionally biased region" description="Pro residues" evidence="5">
    <location>
        <begin position="102"/>
        <end position="112"/>
    </location>
</feature>
<feature type="compositionally biased region" description="Low complexity" evidence="5">
    <location>
        <begin position="378"/>
        <end position="391"/>
    </location>
</feature>
<evidence type="ECO:0000256" key="2">
    <source>
        <dbReference type="ARBA" id="ARBA00022490"/>
    </source>
</evidence>
<feature type="compositionally biased region" description="Acidic residues" evidence="5">
    <location>
        <begin position="644"/>
        <end position="665"/>
    </location>
</feature>
<keyword evidence="3" id="KW-0677">Repeat</keyword>
<feature type="region of interest" description="Disordered" evidence="5">
    <location>
        <begin position="2228"/>
        <end position="2295"/>
    </location>
</feature>
<feature type="compositionally biased region" description="Low complexity" evidence="5">
    <location>
        <begin position="2247"/>
        <end position="2259"/>
    </location>
</feature>
<evidence type="ECO:0000256" key="1">
    <source>
        <dbReference type="ARBA" id="ARBA00004496"/>
    </source>
</evidence>
<feature type="region of interest" description="Disordered" evidence="5">
    <location>
        <begin position="1"/>
        <end position="133"/>
    </location>
</feature>
<feature type="compositionally biased region" description="Basic and acidic residues" evidence="5">
    <location>
        <begin position="793"/>
        <end position="805"/>
    </location>
</feature>
<keyword evidence="2" id="KW-0963">Cytoplasm</keyword>
<dbReference type="GO" id="GO:0005516">
    <property type="term" value="F:calmodulin binding"/>
    <property type="evidence" value="ECO:0007669"/>
    <property type="project" value="UniProtKB-KW"/>
</dbReference>
<feature type="region of interest" description="Disordered" evidence="5">
    <location>
        <begin position="150"/>
        <end position="247"/>
    </location>
</feature>
<feature type="compositionally biased region" description="Basic and acidic residues" evidence="5">
    <location>
        <begin position="963"/>
        <end position="975"/>
    </location>
</feature>
<dbReference type="PROSITE" id="PS50096">
    <property type="entry name" value="IQ"/>
    <property type="match status" value="8"/>
</dbReference>
<feature type="compositionally biased region" description="Polar residues" evidence="5">
    <location>
        <begin position="2236"/>
        <end position="2246"/>
    </location>
</feature>
<feature type="compositionally biased region" description="Polar residues" evidence="5">
    <location>
        <begin position="204"/>
        <end position="218"/>
    </location>
</feature>
<feature type="compositionally biased region" description="Low complexity" evidence="5">
    <location>
        <begin position="340"/>
        <end position="365"/>
    </location>
</feature>
<proteinExistence type="predicted"/>
<dbReference type="GO" id="GO:0000278">
    <property type="term" value="P:mitotic cell cycle"/>
    <property type="evidence" value="ECO:0007669"/>
    <property type="project" value="TreeGrafter"/>
</dbReference>
<sequence>MAGGSRYTASKPRSLNVDRDEDGFFSHSTPSGPTNKGNEEFLSPFEFHSQSGQSGFLTSNATPMEESPQLRNQRQQWDAKRDIEPGLVSGKTAAMFGGKNGAPPPPPPPGHPPSFRSRQLQETAPTSFFEEGRKTAKVVYESHDMEEEFSFDDETDFGDLNINFSSATTGSRASNSAEQPRSRGNDVSGGTDPWLSASGGDFGTSRNLSPNFGTNQDNFFGVSPFDSRTSGADNPAARRRLKSSARNTAVLPAANGWQTYGEEASAPFPDSGGEVPFDPILILYSSDEDSDDGANPSNIANFVGEEETTSTKKKWGLKSMTKSIKRRVGSKTTKLASPKRSGTSTSSAESFISSKSSISSRNKSSPVKAASKAEIAKKFAPTKPKTPSPSANFGKHHHESFSKQGAVPVSFNPVFSAVGTQPNNTFLEPASPSPNFFTTSVLPHGGHQRRRLEEVNEIGEFEDEMIADGGAHESTFQDDAWYDGPTASEMANSTNFREQKTTEVSYSHREKSVANANVEKDLVASGIGGNGGERATRSALLSGAPIESEPSIDLSESATPLIPSSEGLDDNSVGLSGSFNNFIVQQEEQSFSMAKNSSEENLDDSAVDNPVSSAIVSIGPRSSWALPPQTEFFSSDKARAPVEDLFEADDNSDDDNDNDSDDEEIENHFFTPQSLPPGQESGKVPYDYGNKIDETEISSDRESFVEDPPLDNVDDLTSDDEIDSPEREACITLPRKISLHEKNERVGLNKDFPAKKERSTTAGSSFASLSLRNSRPGDSIKSTDTQSVTSDEASDRCTDMSDKKSLSSRSEVIEPTIGSSQVNPGNMDLSRNDDNKPVITPGRASRSRFGTSSAAAAAALLRRARSRNATASWESDKEKDVEKHEDIEEKESFGHLISKPPTLSDIVVAMTPRTSPRNSPVRKREKTAEDLTHISNALSFRHRKISSHLADKPKKGLNCAPKQEGHPPKQLHAPDDETDGLGILPERKSSEIPECAILPDDCKKTASEGFNSADIQNAEKPSESGVIISQRAVSMSAMLTPSRQTHTRSKSSTTDNRGSLSVFGRKGRNKVIGRDSQEKTTLGIPEENTDPSEEPRTIVRGKLQLSLETQKAEVQRAESQGENRAGFPRRELSGISHSSMVKRRPDRLGRKAGYDIPDAPIPTPPKKPSITSFAQPKARSNQVEKEDTRGGLRNVDTTQPLALPSRPSRNRRNGGGANSNSKCLVAVPSTLDNGPANYRLSPRTRSALGRGSSNVKASSSPRSFTQNTSGNILTLTGKHSSGSSSYGARFGEQNRSRTRPNRNVKNAATTSHPAANEFTKRGLSQKGSSVEDQLVPYMADISDPIQRAGIRLLSAAAIPIQTEIRRVLAVKIAVERFEALIIVQKYFRRWNSEIYLQNCIYSSTRIQAVFRGWLARDNLDDEHYCATQIQRIARGYLATMMVYEDLYNITVVQNLARMRIAMFKADYRLACVIRIQTIYRGYITRKAALQLVSAIRIQSFYRGSFAREAVLKLVSAIQIQSCYRGYSVRRQVESLHLSATSIQSLWRTYSAQMNYQFDVVDIIIIQSVFRRKHAYKALRQRQHELEDKCATMIQSQWRSYDCTLNYLHTMADVLIIQSVIRRWSTMRFYHAYRSRIYYVSAVSIQKVIRGTQLRMALRQYLSATKIQKHWRGHIVFRAYDEHKASVKIQRIWRGFQCYTDFIFTMADIVVAQRIARRWLAKRHASRLRQRKKQLEYHEAAADIQRIWRGYKAHMTMLFSLVHIIVAQSVVRRYIARTNYEELLAVRRIQSAWKSRYLRWKWREVVTEYHSVSVESATIIQKTWRGFFDYSNYVITRFEQEAAISIQRCWRGFWQYSHFVILQFEVVRIQAFIRGHQERTWLFFQRECATVIQAAARRFLAGRERQKKKLLSVILSSVVTSTRLKNVTKRIQRWWRYKTRSLKEKAAGLVIEKFFIMVKVEVDREIRRRHKKNQAKREKRRRRKKEADEKLLERVWLTTLKSDEQVADTARHVEQVAAFELVNRRQKRAAASYQHSHNQIQGNLDNYHPSVLPPPQQQGQPTGHFHLGVNGLPPPQLEEQSSYVISNGSMNDQVEVQAQNVANSQHQPAEYNNNMSRNYSRARSRERNMSGYTNSNFNFSEDAILRQNIASSSNPRQTYVPAQTVDTDALSDVSGITSPSVFNRMPSRFATFSRKELSDDLSLEEAWIDAEINQGKEKRRTDDQYIQRHGLRKRSGQHVSSKMATKPNQQSQSAAAANNADYGIQKAILPSASRSRSAKRGVSNTDHALRDTHHQP</sequence>
<feature type="region of interest" description="Disordered" evidence="5">
    <location>
        <begin position="951"/>
        <end position="976"/>
    </location>
</feature>
<dbReference type="SMART" id="SM00015">
    <property type="entry name" value="IQ"/>
    <property type="match status" value="15"/>
</dbReference>
<dbReference type="GO" id="GO:0007051">
    <property type="term" value="P:spindle organization"/>
    <property type="evidence" value="ECO:0007669"/>
    <property type="project" value="TreeGrafter"/>
</dbReference>
<feature type="compositionally biased region" description="Basic and acidic residues" evidence="5">
    <location>
        <begin position="690"/>
        <end position="704"/>
    </location>
</feature>
<feature type="region of interest" description="Disordered" evidence="5">
    <location>
        <begin position="285"/>
        <end position="402"/>
    </location>
</feature>
<dbReference type="SUPFAM" id="SSF52540">
    <property type="entry name" value="P-loop containing nucleoside triphosphate hydrolases"/>
    <property type="match status" value="1"/>
</dbReference>
<dbReference type="Pfam" id="PF00612">
    <property type="entry name" value="IQ"/>
    <property type="match status" value="9"/>
</dbReference>
<feature type="compositionally biased region" description="Polar residues" evidence="5">
    <location>
        <begin position="26"/>
        <end position="36"/>
    </location>
</feature>
<dbReference type="Gene3D" id="1.20.5.190">
    <property type="match status" value="7"/>
</dbReference>
<dbReference type="InterPro" id="IPR027417">
    <property type="entry name" value="P-loop_NTPase"/>
</dbReference>
<feature type="compositionally biased region" description="Polar residues" evidence="5">
    <location>
        <begin position="1251"/>
        <end position="1286"/>
    </location>
</feature>
<evidence type="ECO:0000256" key="3">
    <source>
        <dbReference type="ARBA" id="ARBA00022737"/>
    </source>
</evidence>
<name>A0A7S1ZNF8_9STRA</name>
<feature type="region of interest" description="Disordered" evidence="5">
    <location>
        <begin position="1039"/>
        <end position="1097"/>
    </location>
</feature>
<comment type="subcellular location">
    <subcellularLocation>
        <location evidence="1">Cytoplasm</location>
    </subcellularLocation>
</comment>
<dbReference type="InterPro" id="IPR000048">
    <property type="entry name" value="IQ_motif_EF-hand-BS"/>
</dbReference>
<feature type="compositionally biased region" description="Polar residues" evidence="5">
    <location>
        <begin position="48"/>
        <end position="62"/>
    </location>
</feature>
<feature type="region of interest" description="Disordered" evidence="5">
    <location>
        <begin position="619"/>
        <end position="852"/>
    </location>
</feature>